<dbReference type="PROSITE" id="PS50887">
    <property type="entry name" value="GGDEF"/>
    <property type="match status" value="1"/>
</dbReference>
<dbReference type="SUPFAM" id="SSF103190">
    <property type="entry name" value="Sensory domain-like"/>
    <property type="match status" value="1"/>
</dbReference>
<dbReference type="SMART" id="SM00267">
    <property type="entry name" value="GGDEF"/>
    <property type="match status" value="1"/>
</dbReference>
<keyword evidence="4" id="KW-1003">Cell membrane</keyword>
<evidence type="ECO:0000313" key="12">
    <source>
        <dbReference type="Proteomes" id="UP000222916"/>
    </source>
</evidence>
<feature type="transmembrane region" description="Helical" evidence="9">
    <location>
        <begin position="280"/>
        <end position="302"/>
    </location>
</feature>
<dbReference type="GO" id="GO:0043709">
    <property type="term" value="P:cell adhesion involved in single-species biofilm formation"/>
    <property type="evidence" value="ECO:0007669"/>
    <property type="project" value="TreeGrafter"/>
</dbReference>
<evidence type="ECO:0000256" key="3">
    <source>
        <dbReference type="ARBA" id="ARBA00012528"/>
    </source>
</evidence>
<comment type="subcellular location">
    <subcellularLocation>
        <location evidence="2">Cell membrane</location>
        <topology evidence="2">Multi-pass membrane protein</topology>
    </subcellularLocation>
</comment>
<dbReference type="InterPro" id="IPR050469">
    <property type="entry name" value="Diguanylate_Cyclase"/>
</dbReference>
<dbReference type="GO" id="GO:0005886">
    <property type="term" value="C:plasma membrane"/>
    <property type="evidence" value="ECO:0007669"/>
    <property type="project" value="TreeGrafter"/>
</dbReference>
<dbReference type="Gene3D" id="3.30.450.20">
    <property type="entry name" value="PAS domain"/>
    <property type="match status" value="1"/>
</dbReference>
<dbReference type="PANTHER" id="PTHR45138:SF9">
    <property type="entry name" value="DIGUANYLATE CYCLASE DGCM-RELATED"/>
    <property type="match status" value="1"/>
</dbReference>
<evidence type="ECO:0000256" key="9">
    <source>
        <dbReference type="SAM" id="Phobius"/>
    </source>
</evidence>
<dbReference type="EC" id="2.7.7.65" evidence="3"/>
<keyword evidence="7 9" id="KW-0472">Membrane</keyword>
<proteinExistence type="predicted"/>
<keyword evidence="11" id="KW-0808">Transferase</keyword>
<dbReference type="InterPro" id="IPR029151">
    <property type="entry name" value="Sensor-like_sf"/>
</dbReference>
<evidence type="ECO:0000256" key="2">
    <source>
        <dbReference type="ARBA" id="ARBA00004651"/>
    </source>
</evidence>
<dbReference type="EMBL" id="CP022426">
    <property type="protein sequence ID" value="ATP10730.1"/>
    <property type="molecule type" value="Genomic_DNA"/>
</dbReference>
<dbReference type="Pfam" id="PF02743">
    <property type="entry name" value="dCache_1"/>
    <property type="match status" value="1"/>
</dbReference>
<evidence type="ECO:0000313" key="11">
    <source>
        <dbReference type="EMBL" id="ATP10730.1"/>
    </source>
</evidence>
<comment type="cofactor">
    <cofactor evidence="1">
        <name>Mg(2+)</name>
        <dbReference type="ChEBI" id="CHEBI:18420"/>
    </cofactor>
</comment>
<dbReference type="SUPFAM" id="SSF55073">
    <property type="entry name" value="Nucleotide cyclase"/>
    <property type="match status" value="1"/>
</dbReference>
<organism evidence="11 12">
    <name type="scientific">Aeromonas salmonicida subsp. pectinolytica 34mel</name>
    <dbReference type="NCBI Taxonomy" id="1324960"/>
    <lineage>
        <taxon>Bacteria</taxon>
        <taxon>Pseudomonadati</taxon>
        <taxon>Pseudomonadota</taxon>
        <taxon>Gammaproteobacteria</taxon>
        <taxon>Aeromonadales</taxon>
        <taxon>Aeromonadaceae</taxon>
        <taxon>Aeromonas</taxon>
    </lineage>
</organism>
<feature type="domain" description="GGDEF" evidence="10">
    <location>
        <begin position="384"/>
        <end position="511"/>
    </location>
</feature>
<reference evidence="12" key="1">
    <citation type="journal article" date="2018" name="BMC Genomics">
        <title>The complete and fully assembled genome sequence of Aeromonas salmonicida subsp. pectinolytica and its comparative analysis with other Aeromonas species: investigation of the mobilome in environmental and pathogenic strains.</title>
        <authorList>
            <person name="Pfeiffer F."/>
            <person name="Zamora-Lagos M.A."/>
            <person name="Blettinger M."/>
            <person name="Yeroslaviz A."/>
            <person name="Dahl A."/>
            <person name="Gruber S."/>
            <person name="Habermann B.H."/>
        </authorList>
    </citation>
    <scope>NUCLEOTIDE SEQUENCE [LARGE SCALE GENOMIC DNA]</scope>
    <source>
        <strain evidence="12">34mel</strain>
    </source>
</reference>
<evidence type="ECO:0000256" key="4">
    <source>
        <dbReference type="ARBA" id="ARBA00022475"/>
    </source>
</evidence>
<dbReference type="InterPro" id="IPR029787">
    <property type="entry name" value="Nucleotide_cyclase"/>
</dbReference>
<accession>A0A2D1QJY8</accession>
<dbReference type="GO" id="GO:0052621">
    <property type="term" value="F:diguanylate cyclase activity"/>
    <property type="evidence" value="ECO:0007669"/>
    <property type="project" value="UniProtKB-EC"/>
</dbReference>
<dbReference type="PANTHER" id="PTHR45138">
    <property type="entry name" value="REGULATORY COMPONENTS OF SENSORY TRANSDUCTION SYSTEM"/>
    <property type="match status" value="1"/>
</dbReference>
<evidence type="ECO:0000256" key="1">
    <source>
        <dbReference type="ARBA" id="ARBA00001946"/>
    </source>
</evidence>
<dbReference type="Proteomes" id="UP000222916">
    <property type="component" value="Chromosome"/>
</dbReference>
<evidence type="ECO:0000256" key="5">
    <source>
        <dbReference type="ARBA" id="ARBA00022692"/>
    </source>
</evidence>
<dbReference type="FunFam" id="3.30.70.270:FF:000001">
    <property type="entry name" value="Diguanylate cyclase domain protein"/>
    <property type="match status" value="1"/>
</dbReference>
<name>A0A2D1QJY8_AERSA</name>
<keyword evidence="5 9" id="KW-0812">Transmembrane</keyword>
<dbReference type="Pfam" id="PF00990">
    <property type="entry name" value="GGDEF"/>
    <property type="match status" value="1"/>
</dbReference>
<dbReference type="CDD" id="cd01949">
    <property type="entry name" value="GGDEF"/>
    <property type="match status" value="1"/>
</dbReference>
<comment type="catalytic activity">
    <reaction evidence="8">
        <text>2 GTP = 3',3'-c-di-GMP + 2 diphosphate</text>
        <dbReference type="Rhea" id="RHEA:24898"/>
        <dbReference type="ChEBI" id="CHEBI:33019"/>
        <dbReference type="ChEBI" id="CHEBI:37565"/>
        <dbReference type="ChEBI" id="CHEBI:58805"/>
        <dbReference type="EC" id="2.7.7.65"/>
    </reaction>
</comment>
<dbReference type="InterPro" id="IPR000160">
    <property type="entry name" value="GGDEF_dom"/>
</dbReference>
<dbReference type="AlphaFoldDB" id="A0A2D1QJY8"/>
<dbReference type="InterPro" id="IPR033479">
    <property type="entry name" value="dCache_1"/>
</dbReference>
<protein>
    <recommendedName>
        <fullName evidence="3">diguanylate cyclase</fullName>
        <ecNumber evidence="3">2.7.7.65</ecNumber>
    </recommendedName>
</protein>
<evidence type="ECO:0000256" key="8">
    <source>
        <dbReference type="ARBA" id="ARBA00034247"/>
    </source>
</evidence>
<keyword evidence="11" id="KW-0548">Nucleotidyltransferase</keyword>
<dbReference type="OrthoDB" id="5918979at2"/>
<evidence type="ECO:0000256" key="7">
    <source>
        <dbReference type="ARBA" id="ARBA00023136"/>
    </source>
</evidence>
<evidence type="ECO:0000256" key="6">
    <source>
        <dbReference type="ARBA" id="ARBA00022989"/>
    </source>
</evidence>
<dbReference type="CDD" id="cd18773">
    <property type="entry name" value="PDC1_HK_sensor"/>
    <property type="match status" value="1"/>
</dbReference>
<dbReference type="RefSeq" id="WP_034523387.1">
    <property type="nucleotide sequence ID" value="NZ_ARYZ02000002.1"/>
</dbReference>
<dbReference type="InterPro" id="IPR043128">
    <property type="entry name" value="Rev_trsase/Diguanyl_cyclase"/>
</dbReference>
<dbReference type="GO" id="GO:1902201">
    <property type="term" value="P:negative regulation of bacterial-type flagellum-dependent cell motility"/>
    <property type="evidence" value="ECO:0007669"/>
    <property type="project" value="TreeGrafter"/>
</dbReference>
<evidence type="ECO:0000259" key="10">
    <source>
        <dbReference type="PROSITE" id="PS50887"/>
    </source>
</evidence>
<dbReference type="NCBIfam" id="TIGR00254">
    <property type="entry name" value="GGDEF"/>
    <property type="match status" value="1"/>
</dbReference>
<gene>
    <name evidence="11" type="ORF">Asalp_36380</name>
</gene>
<dbReference type="Gene3D" id="3.30.70.270">
    <property type="match status" value="1"/>
</dbReference>
<sequence length="511" mass="57538">MSVTPSSSSNHSFILRFLFLLALPLVLTTLGSAYLFSVMQKNTLLNTMRFFNDSTGQQWDNSLSSVERQINIIIDDIKKNDGQLPISLRTRYHDIWQYLLYPDGPIKTVYYVLKNNEQTNFSLASMPQDINVTQRTWYQNAMEKPGTSIWSSPYIDAVQKTPVVTLSHAVLNNKGNFLGVIGIDLNLKVFSARIGRLLESGDKVGYMLYDRGSRLVIAHSDPLENGMPLVTSWTDELKGRNGSFMNTDGELIAYHALHNNPSWLVITVFPFTNSFLIGEMLPTTLISLILSLSIFTLVAIIFRQRLEHTISTLVQVVRQLRVTPAGQQIVIPKLAGIEELEDEIVMISDKMQAETEKSLRDALTGLYNRRHLEETLATLHRDNHQYILAIIDIDNFKRINDTYGHPIGDAVLKRTAQLGNQLLEEHATLCRFGGEEFVAIFEQTDIASAQQLMELWRASMGQQDWREPGLSVSFSGGIAESLDTPPDSVMARADAALYQAKQTGKNRLQRA</sequence>
<keyword evidence="6 9" id="KW-1133">Transmembrane helix</keyword>